<feature type="signal peptide" evidence="1">
    <location>
        <begin position="1"/>
        <end position="21"/>
    </location>
</feature>
<evidence type="ECO:0000259" key="2">
    <source>
        <dbReference type="Pfam" id="PF07589"/>
    </source>
</evidence>
<evidence type="ECO:0000256" key="1">
    <source>
        <dbReference type="SAM" id="SignalP"/>
    </source>
</evidence>
<comment type="caution">
    <text evidence="3">The sequence shown here is derived from an EMBL/GenBank/DDBJ whole genome shotgun (WGS) entry which is preliminary data.</text>
</comment>
<dbReference type="Proteomes" id="UP000317078">
    <property type="component" value="Unassembled WGS sequence"/>
</dbReference>
<keyword evidence="4" id="KW-1185">Reference proteome</keyword>
<evidence type="ECO:0000313" key="3">
    <source>
        <dbReference type="EMBL" id="TPG58088.1"/>
    </source>
</evidence>
<dbReference type="Pfam" id="PF07589">
    <property type="entry name" value="PEP-CTERM"/>
    <property type="match status" value="1"/>
</dbReference>
<accession>A0A502G863</accession>
<protein>
    <submittedName>
        <fullName evidence="3">PEP-CTERM sorting domain-containing protein</fullName>
    </submittedName>
</protein>
<keyword evidence="1" id="KW-0732">Signal</keyword>
<dbReference type="RefSeq" id="WP_140882465.1">
    <property type="nucleotide sequence ID" value="NZ_RCZP01000006.1"/>
</dbReference>
<dbReference type="NCBIfam" id="TIGR02595">
    <property type="entry name" value="PEP_CTERM"/>
    <property type="match status" value="1"/>
</dbReference>
<gene>
    <name evidence="3" type="ORF">EAH89_08975</name>
</gene>
<evidence type="ECO:0000313" key="4">
    <source>
        <dbReference type="Proteomes" id="UP000317078"/>
    </source>
</evidence>
<organism evidence="3 4">
    <name type="scientific">Muricoccus nepalensis</name>
    <dbReference type="NCBI Taxonomy" id="1854500"/>
    <lineage>
        <taxon>Bacteria</taxon>
        <taxon>Pseudomonadati</taxon>
        <taxon>Pseudomonadota</taxon>
        <taxon>Alphaproteobacteria</taxon>
        <taxon>Acetobacterales</taxon>
        <taxon>Roseomonadaceae</taxon>
        <taxon>Muricoccus</taxon>
    </lineage>
</organism>
<feature type="chain" id="PRO_5021424523" evidence="1">
    <location>
        <begin position="22"/>
        <end position="199"/>
    </location>
</feature>
<dbReference type="EMBL" id="RCZP01000006">
    <property type="protein sequence ID" value="TPG58088.1"/>
    <property type="molecule type" value="Genomic_DNA"/>
</dbReference>
<sequence>MRPTLALAALALAVATGSAKANVIYSFTTLEATSPFPDRGLLPFTAELSIKETQVATGSFTYQTPLGFGSSFAATGDVNGFSSLRILGVDFTTGFSGGNLSLSLGFDATGAISRTFINFDGTESNVDASGTGRTASGTIFSDRPECNSGSIPCTFTGVWSNSPYVPPATTPVPVPEPMSLALFGVGLAGLGLARRKTAA</sequence>
<feature type="domain" description="Ice-binding protein C-terminal" evidence="2">
    <location>
        <begin position="173"/>
        <end position="195"/>
    </location>
</feature>
<dbReference type="InterPro" id="IPR013424">
    <property type="entry name" value="Ice-binding_C"/>
</dbReference>
<name>A0A502G863_9PROT</name>
<dbReference type="AlphaFoldDB" id="A0A502G863"/>
<reference evidence="3 4" key="1">
    <citation type="journal article" date="2019" name="Environ. Microbiol.">
        <title>Species interactions and distinct microbial communities in high Arctic permafrost affected cryosols are associated with the CH4 and CO2 gas fluxes.</title>
        <authorList>
            <person name="Altshuler I."/>
            <person name="Hamel J."/>
            <person name="Turney S."/>
            <person name="Magnuson E."/>
            <person name="Levesque R."/>
            <person name="Greer C."/>
            <person name="Whyte L.G."/>
        </authorList>
    </citation>
    <scope>NUCLEOTIDE SEQUENCE [LARGE SCALE GENOMIC DNA]</scope>
    <source>
        <strain evidence="3 4">S9.3B</strain>
    </source>
</reference>
<proteinExistence type="predicted"/>